<dbReference type="InterPro" id="IPR021868">
    <property type="entry name" value="Alpha_2_Macroglob_MG3"/>
</dbReference>
<dbReference type="PIRSF" id="PIRSF038980">
    <property type="entry name" value="A2M_bac"/>
    <property type="match status" value="1"/>
</dbReference>
<organism evidence="6 7">
    <name type="scientific">Chelatococcus albus</name>
    <dbReference type="NCBI Taxonomy" id="3047466"/>
    <lineage>
        <taxon>Bacteria</taxon>
        <taxon>Pseudomonadati</taxon>
        <taxon>Pseudomonadota</taxon>
        <taxon>Alphaproteobacteria</taxon>
        <taxon>Hyphomicrobiales</taxon>
        <taxon>Chelatococcaceae</taxon>
        <taxon>Chelatococcus</taxon>
    </lineage>
</organism>
<dbReference type="Pfam" id="PF07703">
    <property type="entry name" value="A2M_BRD"/>
    <property type="match status" value="1"/>
</dbReference>
<dbReference type="InterPro" id="IPR001599">
    <property type="entry name" value="Macroglobln_a2"/>
</dbReference>
<evidence type="ECO:0000313" key="6">
    <source>
        <dbReference type="EMBL" id="MDJ1159096.1"/>
    </source>
</evidence>
<reference evidence="6 7" key="1">
    <citation type="submission" date="2023-05" db="EMBL/GenBank/DDBJ databases">
        <title>Chelatococcus sp. nov., a moderately thermophilic bacterium isolated from hot spring microbial mat.</title>
        <authorList>
            <person name="Hu C.-J."/>
            <person name="Li W.-J."/>
        </authorList>
    </citation>
    <scope>NUCLEOTIDE SEQUENCE [LARGE SCALE GENOMIC DNA]</scope>
    <source>
        <strain evidence="6 7">SYSU G07232</strain>
    </source>
</reference>
<gene>
    <name evidence="6" type="ORF">QNA08_12700</name>
</gene>
<dbReference type="InterPro" id="IPR026284">
    <property type="entry name" value="A2MG_proteobact"/>
</dbReference>
<protein>
    <submittedName>
        <fullName evidence="6">Alpha-2-macroglobulin</fullName>
    </submittedName>
</protein>
<feature type="domain" description="Alpha-2-macroglobulin" evidence="5">
    <location>
        <begin position="1078"/>
        <end position="1167"/>
    </location>
</feature>
<dbReference type="Pfam" id="PF11974">
    <property type="entry name" value="bMG3"/>
    <property type="match status" value="1"/>
</dbReference>
<comment type="similarity">
    <text evidence="1">Belongs to the protease inhibitor I39 (alpha-2-macroglobulin) family. Bacterial alpha-2-macroglobulin subfamily.</text>
</comment>
<sequence>MTRKLLISLALGLSFLAAAAGSAFAQKSFVRDDLASDALRLEGQLRSEGAAAAPGRTVEQLKREAAGLMARGNARAALASFTAAVLAEPKDAAAWLGYARAAAAIEPKDYGERWRLRERATAAAYTAYQRAANRGEEAAALALLGEVYALREIWRPALDAYRASLALADNASVRATYEDLREKHGFRIVDYKVDSDAASPRACFQFSDPLARGKVDFAPFVAVAGSANAAVSAEDSQLCIDGLKHGERYAVVLRQGLPSAVGEALLKSADYDIYVRDRAPQVRFTGRNYVLPRTGQEGIPVVSVNTSQVEVEIFRIGDRSLLPTVRSEEFLAQLGRYSTESIASEKGFKVWTGTLDTRADLNRDVVTAFPVLEAVGNRLEPGVYIMTARPAGGPAPEEDYSLRATQWFVVSDLGLTALSSGEGGVDVVVRSLATAEPLADVELKLVARNNEVLATKATDRAGRARFDAGLARGTGGLAPGLVVATSKGGDYGFLDLGQPAFDLTDRGVKGRTAPGPLDAFVFSERGVYRSGETVFVTALLRDGRGNVGASLPLTLVARRPDGVEYRRQLVEDQGLGGRAWSLPLLPGAMRGTWRVLAYADPRGAPVGETTFLVEDYVPERLEVTLAARQKALKSGEPAEIDVAARYLYGAPGAALDVTGEVVVQPAAGAAVPGLEGYAVGLGDEEFENVTAEIEESATTDAAGRAMVQAPVPEVSAPRPVEAKVVLRVGEPGGRAVERTLTLPILPKGIVLGVRKLFGELSEGATATFDVVVAAADGRRLARPVQWNLYRVERRYQWFSQDGRWSYEPVKATRRVADGRLDVAADAPARIAAPVQWGSYRLEVATGEPDATPTSLAFEVGYSGEQTADTPDRLDVTLDRAGYRAGEEMTLKLGARFKGKATVMIVGDRVHDERVVDVTPDGLTLKLPVKAEWGPGAYALAFAHRPLDKAAQRMPGRALGLAWFAVDREARALAVNLGAPASMRPRGTLRLPVKVAGLAAGEEARVTVAAVDVGILNLTRYEPPRPGEHFFGQRRLGAEIRDLYGYLIDGMQGTRGAIRSGGDMAAPQLEGAPPTQEPVARYSGVVKVGPDGTALVEFDIPAFNGTLRVMAVAWAKGRVGHATADVVVRDPVVLTGTLPRFLAVGDQSRFHIALDNVEGAAGDYTVDLDVRGPVTLPADAARRVLRLAAGAKTALTIPVTAAGVGTAIFDLRVTGPGVDAGQTFTLRVQPGTPALVRRTVRPLPAQGSVTLSGDLVADLLPGTGVVSVSVSPLAALDVPGLLQALDRYPYGCSEQIVSRALPLLYVNQLAATQALPADTAVDQRIRDAIERVLARQDSTGAFGLWSVGGDDVWLDAFVSDFLTRARERGFTVPQKPFDLALDRLRNHVANTTDFDERQGQGLAYAIYVLARNGRPVMGDLRYLADTKMQGFVSPLARAQIAAALAMLGDRARAQTAFAAALDRLRGEKDDGLSRPDYGSRLRDGAGMLALLAETGGGRDFVQRASLVVEEARSAARWTSTQENAWMVLAASAVAKDAEALSLDVDGAPHKGALYRSFRGAALDGRPVVIGNASPQAAQLVVGVSGYPATPEPAAQQGYAVERGYYRLDGTPADLRQVRQNERLVVTLKVAEAEAKYARLLLVDHLPAGFEIDNPNLVDGTALSGLSWLKRDVEPVHAEYRDDRFVAAFDRDRGQPAFFTVAYVVRAVSPGRYVHPPAVAEDMYRPERFGRTAFGTVEITAAKP</sequence>
<dbReference type="InterPro" id="IPR051802">
    <property type="entry name" value="YfhM-like"/>
</dbReference>
<dbReference type="Pfam" id="PF01835">
    <property type="entry name" value="MG2"/>
    <property type="match status" value="1"/>
</dbReference>
<dbReference type="PANTHER" id="PTHR40094">
    <property type="entry name" value="ALPHA-2-MACROGLOBULIN HOMOLOG"/>
    <property type="match status" value="1"/>
</dbReference>
<dbReference type="SMART" id="SM01360">
    <property type="entry name" value="A2M"/>
    <property type="match status" value="1"/>
</dbReference>
<dbReference type="InterPro" id="IPR002890">
    <property type="entry name" value="MG2"/>
</dbReference>
<dbReference type="SMART" id="SM01359">
    <property type="entry name" value="A2M_N_2"/>
    <property type="match status" value="1"/>
</dbReference>
<dbReference type="SUPFAM" id="SSF48452">
    <property type="entry name" value="TPR-like"/>
    <property type="match status" value="1"/>
</dbReference>
<feature type="domain" description="Alpha-2-macroglobulin bait region" evidence="4">
    <location>
        <begin position="873"/>
        <end position="1017"/>
    </location>
</feature>
<dbReference type="Pfam" id="PF17962">
    <property type="entry name" value="bMG6"/>
    <property type="match status" value="1"/>
</dbReference>
<dbReference type="InterPro" id="IPR011626">
    <property type="entry name" value="Alpha-macroglobulin_TED"/>
</dbReference>
<keyword evidence="2 3" id="KW-0732">Signal</keyword>
<dbReference type="InterPro" id="IPR008930">
    <property type="entry name" value="Terpenoid_cyclase/PrenylTrfase"/>
</dbReference>
<evidence type="ECO:0000256" key="2">
    <source>
        <dbReference type="ARBA" id="ARBA00022729"/>
    </source>
</evidence>
<dbReference type="EMBL" id="JASJEV010000007">
    <property type="protein sequence ID" value="MDJ1159096.1"/>
    <property type="molecule type" value="Genomic_DNA"/>
</dbReference>
<dbReference type="InterPro" id="IPR047565">
    <property type="entry name" value="Alpha-macroglob_thiol-ester_cl"/>
</dbReference>
<dbReference type="InterPro" id="IPR041246">
    <property type="entry name" value="Bact_MG10"/>
</dbReference>
<dbReference type="InterPro" id="IPR011625">
    <property type="entry name" value="A2M_N_BRD"/>
</dbReference>
<dbReference type="Gene3D" id="2.60.40.1930">
    <property type="match status" value="1"/>
</dbReference>
<dbReference type="Proteomes" id="UP001321492">
    <property type="component" value="Unassembled WGS sequence"/>
</dbReference>
<dbReference type="InterPro" id="IPR011990">
    <property type="entry name" value="TPR-like_helical_dom_sf"/>
</dbReference>
<dbReference type="SUPFAM" id="SSF48239">
    <property type="entry name" value="Terpenoid cyclases/Protein prenyltransferases"/>
    <property type="match status" value="1"/>
</dbReference>
<feature type="chain" id="PRO_5045172401" evidence="3">
    <location>
        <begin position="20"/>
        <end position="1742"/>
    </location>
</feature>
<dbReference type="InterPro" id="IPR019734">
    <property type="entry name" value="TPR_rpt"/>
</dbReference>
<dbReference type="SMART" id="SM00028">
    <property type="entry name" value="TPR"/>
    <property type="match status" value="3"/>
</dbReference>
<evidence type="ECO:0000256" key="1">
    <source>
        <dbReference type="ARBA" id="ARBA00010556"/>
    </source>
</evidence>
<dbReference type="Pfam" id="PF17972">
    <property type="entry name" value="bMG5"/>
    <property type="match status" value="1"/>
</dbReference>
<evidence type="ECO:0000313" key="7">
    <source>
        <dbReference type="Proteomes" id="UP001321492"/>
    </source>
</evidence>
<dbReference type="InterPro" id="IPR049120">
    <property type="entry name" value="A2M_bMG2"/>
</dbReference>
<dbReference type="CDD" id="cd02891">
    <property type="entry name" value="A2M_like"/>
    <property type="match status" value="1"/>
</dbReference>
<evidence type="ECO:0000259" key="5">
    <source>
        <dbReference type="SMART" id="SM01360"/>
    </source>
</evidence>
<dbReference type="Pfam" id="PF17973">
    <property type="entry name" value="bMG10"/>
    <property type="match status" value="1"/>
</dbReference>
<feature type="signal peptide" evidence="3">
    <location>
        <begin position="1"/>
        <end position="19"/>
    </location>
</feature>
<keyword evidence="7" id="KW-1185">Reference proteome</keyword>
<accession>A0ABT7AI73</accession>
<dbReference type="Pfam" id="PF07678">
    <property type="entry name" value="TED_complement"/>
    <property type="match status" value="1"/>
</dbReference>
<dbReference type="Pfam" id="PF21142">
    <property type="entry name" value="A2M_bMG2"/>
    <property type="match status" value="1"/>
</dbReference>
<comment type="caution">
    <text evidence="6">The sequence shown here is derived from an EMBL/GenBank/DDBJ whole genome shotgun (WGS) entry which is preliminary data.</text>
</comment>
<dbReference type="Gene3D" id="1.25.40.10">
    <property type="entry name" value="Tetratricopeptide repeat domain"/>
    <property type="match status" value="1"/>
</dbReference>
<dbReference type="Pfam" id="PF00207">
    <property type="entry name" value="A2M"/>
    <property type="match status" value="1"/>
</dbReference>
<dbReference type="Gene3D" id="1.50.10.20">
    <property type="match status" value="1"/>
</dbReference>
<dbReference type="PANTHER" id="PTHR40094:SF1">
    <property type="entry name" value="UBIQUITIN DOMAIN-CONTAINING PROTEIN"/>
    <property type="match status" value="1"/>
</dbReference>
<dbReference type="InterPro" id="IPR041462">
    <property type="entry name" value="Bact_A2M_MG6"/>
</dbReference>
<evidence type="ECO:0000259" key="4">
    <source>
        <dbReference type="SMART" id="SM01359"/>
    </source>
</evidence>
<dbReference type="RefSeq" id="WP_283741081.1">
    <property type="nucleotide sequence ID" value="NZ_JASJEV010000007.1"/>
</dbReference>
<proteinExistence type="inferred from homology"/>
<dbReference type="SMART" id="SM01419">
    <property type="entry name" value="Thiol-ester_cl"/>
    <property type="match status" value="1"/>
</dbReference>
<name>A0ABT7AI73_9HYPH</name>
<evidence type="ECO:0000256" key="3">
    <source>
        <dbReference type="SAM" id="SignalP"/>
    </source>
</evidence>
<dbReference type="InterPro" id="IPR041203">
    <property type="entry name" value="Bact_A2M_MG5"/>
</dbReference>